<feature type="transmembrane region" description="Helical" evidence="7">
    <location>
        <begin position="111"/>
        <end position="131"/>
    </location>
</feature>
<dbReference type="InterPro" id="IPR036259">
    <property type="entry name" value="MFS_trans_sf"/>
</dbReference>
<feature type="transmembrane region" description="Helical" evidence="7">
    <location>
        <begin position="240"/>
        <end position="263"/>
    </location>
</feature>
<keyword evidence="4 7" id="KW-0812">Transmembrane</keyword>
<keyword evidence="2" id="KW-0813">Transport</keyword>
<accession>A0ABN3IIN5</accession>
<reference evidence="9 10" key="1">
    <citation type="journal article" date="2019" name="Int. J. Syst. Evol. Microbiol.">
        <title>The Global Catalogue of Microorganisms (GCM) 10K type strain sequencing project: providing services to taxonomists for standard genome sequencing and annotation.</title>
        <authorList>
            <consortium name="The Broad Institute Genomics Platform"/>
            <consortium name="The Broad Institute Genome Sequencing Center for Infectious Disease"/>
            <person name="Wu L."/>
            <person name="Ma J."/>
        </authorList>
    </citation>
    <scope>NUCLEOTIDE SEQUENCE [LARGE SCALE GENOMIC DNA]</scope>
    <source>
        <strain evidence="9 10">JCM 3325</strain>
    </source>
</reference>
<dbReference type="CDD" id="cd17369">
    <property type="entry name" value="MFS_ShiA_like"/>
    <property type="match status" value="1"/>
</dbReference>
<name>A0ABN3IIN5_9ACTN</name>
<feature type="transmembrane region" description="Helical" evidence="7">
    <location>
        <begin position="330"/>
        <end position="355"/>
    </location>
</feature>
<organism evidence="9 10">
    <name type="scientific">Actinomadura vinacea</name>
    <dbReference type="NCBI Taxonomy" id="115336"/>
    <lineage>
        <taxon>Bacteria</taxon>
        <taxon>Bacillati</taxon>
        <taxon>Actinomycetota</taxon>
        <taxon>Actinomycetes</taxon>
        <taxon>Streptosporangiales</taxon>
        <taxon>Thermomonosporaceae</taxon>
        <taxon>Actinomadura</taxon>
    </lineage>
</organism>
<dbReference type="Gene3D" id="1.20.1250.20">
    <property type="entry name" value="MFS general substrate transporter like domains"/>
    <property type="match status" value="2"/>
</dbReference>
<feature type="transmembrane region" description="Helical" evidence="7">
    <location>
        <begin position="51"/>
        <end position="75"/>
    </location>
</feature>
<dbReference type="InterPro" id="IPR020846">
    <property type="entry name" value="MFS_dom"/>
</dbReference>
<protein>
    <submittedName>
        <fullName evidence="9">MFS transporter</fullName>
    </submittedName>
</protein>
<dbReference type="InterPro" id="IPR011701">
    <property type="entry name" value="MFS"/>
</dbReference>
<dbReference type="EMBL" id="BAAARW010000003">
    <property type="protein sequence ID" value="GAA2404658.1"/>
    <property type="molecule type" value="Genomic_DNA"/>
</dbReference>
<proteinExistence type="predicted"/>
<dbReference type="RefSeq" id="WP_344587312.1">
    <property type="nucleotide sequence ID" value="NZ_BAAARW010000003.1"/>
</dbReference>
<feature type="transmembrane region" description="Helical" evidence="7">
    <location>
        <begin position="87"/>
        <end position="105"/>
    </location>
</feature>
<comment type="subcellular location">
    <subcellularLocation>
        <location evidence="1">Cell membrane</location>
        <topology evidence="1">Multi-pass membrane protein</topology>
    </subcellularLocation>
</comment>
<dbReference type="Pfam" id="PF07690">
    <property type="entry name" value="MFS_1"/>
    <property type="match status" value="1"/>
</dbReference>
<feature type="transmembrane region" description="Helical" evidence="7">
    <location>
        <begin position="26"/>
        <end position="45"/>
    </location>
</feature>
<feature type="transmembrane region" description="Helical" evidence="7">
    <location>
        <begin position="306"/>
        <end position="324"/>
    </location>
</feature>
<evidence type="ECO:0000256" key="3">
    <source>
        <dbReference type="ARBA" id="ARBA00022475"/>
    </source>
</evidence>
<keyword evidence="10" id="KW-1185">Reference proteome</keyword>
<gene>
    <name evidence="9" type="ORF">GCM10010191_10500</name>
</gene>
<dbReference type="PANTHER" id="PTHR43045">
    <property type="entry name" value="SHIKIMATE TRANSPORTER"/>
    <property type="match status" value="1"/>
</dbReference>
<dbReference type="SUPFAM" id="SSF103473">
    <property type="entry name" value="MFS general substrate transporter"/>
    <property type="match status" value="1"/>
</dbReference>
<evidence type="ECO:0000256" key="2">
    <source>
        <dbReference type="ARBA" id="ARBA00022448"/>
    </source>
</evidence>
<feature type="transmembrane region" description="Helical" evidence="7">
    <location>
        <begin position="275"/>
        <end position="294"/>
    </location>
</feature>
<feature type="transmembrane region" description="Helical" evidence="7">
    <location>
        <begin position="367"/>
        <end position="391"/>
    </location>
</feature>
<feature type="transmembrane region" description="Helical" evidence="7">
    <location>
        <begin position="152"/>
        <end position="176"/>
    </location>
</feature>
<dbReference type="PANTHER" id="PTHR43045:SF1">
    <property type="entry name" value="SHIKIMATE TRANSPORTER"/>
    <property type="match status" value="1"/>
</dbReference>
<evidence type="ECO:0000256" key="4">
    <source>
        <dbReference type="ARBA" id="ARBA00022692"/>
    </source>
</evidence>
<dbReference type="Proteomes" id="UP001501231">
    <property type="component" value="Unassembled WGS sequence"/>
</dbReference>
<evidence type="ECO:0000256" key="1">
    <source>
        <dbReference type="ARBA" id="ARBA00004651"/>
    </source>
</evidence>
<evidence type="ECO:0000256" key="6">
    <source>
        <dbReference type="ARBA" id="ARBA00023136"/>
    </source>
</evidence>
<sequence>MTAMTSTARQRTKAALGSWVGTTIEYYDYACYGLAASVVFGDLFFPADDPLVSTLLALSSFAVGYLSRPLGALIFGHFGDRLGRKTVLVVTLVLMGVSTLAIGLLPDYAQIGIAAPVLLVIARVLQGISAGGEYGGAILMTVEHSGRKRRGFFGSLVNTGTTAGLLLANLAFLPVFAMDDAAMKAWGWRIPFLVSAVLVVVGLLVRLSVEETPEFDKVQRREAVHRLPVADVFRHHWRTVVLVALAIVCAGSVFTLVTVYSLSYGKGELGLSRDVMLSVLLPATVVVLICVPLFGRLADRIGVRAVFLAGAASLTVLPFVWFALLDTKQYGWMLLGFVLLLIGYSANYAVVPAYFSAVFPSAIRFSGMSIAFTIGLIASNAIAPALATSLLAATGGWHAIAIYMALAAIVSLVAGVFLRLPDEPAADAPAVALDEEAAQAER</sequence>
<evidence type="ECO:0000313" key="10">
    <source>
        <dbReference type="Proteomes" id="UP001501231"/>
    </source>
</evidence>
<feature type="transmembrane region" description="Helical" evidence="7">
    <location>
        <begin position="397"/>
        <end position="418"/>
    </location>
</feature>
<comment type="caution">
    <text evidence="9">The sequence shown here is derived from an EMBL/GenBank/DDBJ whole genome shotgun (WGS) entry which is preliminary data.</text>
</comment>
<keyword evidence="3" id="KW-1003">Cell membrane</keyword>
<evidence type="ECO:0000256" key="7">
    <source>
        <dbReference type="SAM" id="Phobius"/>
    </source>
</evidence>
<feature type="domain" description="Major facilitator superfamily (MFS) profile" evidence="8">
    <location>
        <begin position="14"/>
        <end position="423"/>
    </location>
</feature>
<evidence type="ECO:0000313" key="9">
    <source>
        <dbReference type="EMBL" id="GAA2404658.1"/>
    </source>
</evidence>
<dbReference type="PROSITE" id="PS50850">
    <property type="entry name" value="MFS"/>
    <property type="match status" value="1"/>
</dbReference>
<evidence type="ECO:0000256" key="5">
    <source>
        <dbReference type="ARBA" id="ARBA00022989"/>
    </source>
</evidence>
<keyword evidence="5 7" id="KW-1133">Transmembrane helix</keyword>
<feature type="transmembrane region" description="Helical" evidence="7">
    <location>
        <begin position="188"/>
        <end position="209"/>
    </location>
</feature>
<evidence type="ECO:0000259" key="8">
    <source>
        <dbReference type="PROSITE" id="PS50850"/>
    </source>
</evidence>
<keyword evidence="6 7" id="KW-0472">Membrane</keyword>